<dbReference type="InterPro" id="IPR002594">
    <property type="entry name" value="GH12"/>
</dbReference>
<dbReference type="Proteomes" id="UP000781958">
    <property type="component" value="Unassembled WGS sequence"/>
</dbReference>
<name>A0ABS4STW4_9PROT</name>
<keyword evidence="2" id="KW-0624">Polysaccharide degradation</keyword>
<organism evidence="3 4">
    <name type="scientific">Azospirillum rugosum</name>
    <dbReference type="NCBI Taxonomy" id="416170"/>
    <lineage>
        <taxon>Bacteria</taxon>
        <taxon>Pseudomonadati</taxon>
        <taxon>Pseudomonadota</taxon>
        <taxon>Alphaproteobacteria</taxon>
        <taxon>Rhodospirillales</taxon>
        <taxon>Azospirillaceae</taxon>
        <taxon>Azospirillum</taxon>
    </lineage>
</organism>
<keyword evidence="2" id="KW-0326">Glycosidase</keyword>
<protein>
    <recommendedName>
        <fullName evidence="5">Glycosyl hydrolase family 12</fullName>
    </recommendedName>
</protein>
<evidence type="ECO:0000313" key="3">
    <source>
        <dbReference type="EMBL" id="MBP2296010.1"/>
    </source>
</evidence>
<gene>
    <name evidence="3" type="ORF">J2851_005825</name>
</gene>
<dbReference type="SUPFAM" id="SSF49899">
    <property type="entry name" value="Concanavalin A-like lectins/glucanases"/>
    <property type="match status" value="1"/>
</dbReference>
<evidence type="ECO:0008006" key="5">
    <source>
        <dbReference type="Google" id="ProtNLM"/>
    </source>
</evidence>
<keyword evidence="4" id="KW-1185">Reference proteome</keyword>
<evidence type="ECO:0000256" key="2">
    <source>
        <dbReference type="RuleBase" id="RU361163"/>
    </source>
</evidence>
<reference evidence="3 4" key="1">
    <citation type="submission" date="2021-03" db="EMBL/GenBank/DDBJ databases">
        <title>Genomic Encyclopedia of Type Strains, Phase III (KMG-III): the genomes of soil and plant-associated and newly described type strains.</title>
        <authorList>
            <person name="Whitman W."/>
        </authorList>
    </citation>
    <scope>NUCLEOTIDE SEQUENCE [LARGE SCALE GENOMIC DNA]</scope>
    <source>
        <strain evidence="3 4">IMMIB AFH-6</strain>
    </source>
</reference>
<comment type="caution">
    <text evidence="3">The sequence shown here is derived from an EMBL/GenBank/DDBJ whole genome shotgun (WGS) entry which is preliminary data.</text>
</comment>
<sequence length="266" mass="29517">MAKTITGNDDEIRMNGFVAHNNVWNAWAVPDGKGYSQSITVPNTQDPAGTSIKWSFPDGNPSEDRWWEAPWDQYPVLSYPTLTAGRDTWEDYDTTSKEFPVQVKDVKDLKVDFDYDLGKNPEGHNVAFSLWTKPDPNAVGQNIQDEVMVWVHTGWFGPDGEETGVFSDGMGSAHIFHEPEANNSVGRTWDYTAVQYDKDIQSGKLDLGGIIDNLEKTGVLKGDDWISGVQLGAEITNGSSSLTVNNLDVNLTTYGLSNPPPNNWTW</sequence>
<comment type="similarity">
    <text evidence="1 2">Belongs to the glycosyl hydrolase 12 (cellulase H) family.</text>
</comment>
<accession>A0ABS4STW4</accession>
<dbReference type="PANTHER" id="PTHR34002:SF9">
    <property type="entry name" value="XYLOGLUCAN-SPECIFIC ENDO-BETA-1,4-GLUCANASE A"/>
    <property type="match status" value="1"/>
</dbReference>
<dbReference type="Gene3D" id="2.60.120.180">
    <property type="match status" value="1"/>
</dbReference>
<dbReference type="Pfam" id="PF01670">
    <property type="entry name" value="Glyco_hydro_12"/>
    <property type="match status" value="1"/>
</dbReference>
<proteinExistence type="inferred from homology"/>
<dbReference type="InterPro" id="IPR013319">
    <property type="entry name" value="GH11/12"/>
</dbReference>
<keyword evidence="2" id="KW-0378">Hydrolase</keyword>
<keyword evidence="2" id="KW-0119">Carbohydrate metabolism</keyword>
<evidence type="ECO:0000313" key="4">
    <source>
        <dbReference type="Proteomes" id="UP000781958"/>
    </source>
</evidence>
<dbReference type="RefSeq" id="WP_209770703.1">
    <property type="nucleotide sequence ID" value="NZ_JAGINP010000026.1"/>
</dbReference>
<dbReference type="EMBL" id="JAGINP010000026">
    <property type="protein sequence ID" value="MBP2296010.1"/>
    <property type="molecule type" value="Genomic_DNA"/>
</dbReference>
<evidence type="ECO:0000256" key="1">
    <source>
        <dbReference type="ARBA" id="ARBA00005519"/>
    </source>
</evidence>
<dbReference type="InterPro" id="IPR013320">
    <property type="entry name" value="ConA-like_dom_sf"/>
</dbReference>
<dbReference type="PANTHER" id="PTHR34002">
    <property type="entry name" value="BLR1656 PROTEIN"/>
    <property type="match status" value="1"/>
</dbReference>